<proteinExistence type="predicted"/>
<dbReference type="AlphaFoldDB" id="A0AAD7E7R7"/>
<reference evidence="2" key="1">
    <citation type="submission" date="2023-03" db="EMBL/GenBank/DDBJ databases">
        <title>Massive genome expansion in bonnet fungi (Mycena s.s.) driven by repeated elements and novel gene families across ecological guilds.</title>
        <authorList>
            <consortium name="Lawrence Berkeley National Laboratory"/>
            <person name="Harder C.B."/>
            <person name="Miyauchi S."/>
            <person name="Viragh M."/>
            <person name="Kuo A."/>
            <person name="Thoen E."/>
            <person name="Andreopoulos B."/>
            <person name="Lu D."/>
            <person name="Skrede I."/>
            <person name="Drula E."/>
            <person name="Henrissat B."/>
            <person name="Morin E."/>
            <person name="Kohler A."/>
            <person name="Barry K."/>
            <person name="LaButti K."/>
            <person name="Morin E."/>
            <person name="Salamov A."/>
            <person name="Lipzen A."/>
            <person name="Mereny Z."/>
            <person name="Hegedus B."/>
            <person name="Baldrian P."/>
            <person name="Stursova M."/>
            <person name="Weitz H."/>
            <person name="Taylor A."/>
            <person name="Grigoriev I.V."/>
            <person name="Nagy L.G."/>
            <person name="Martin F."/>
            <person name="Kauserud H."/>
        </authorList>
    </citation>
    <scope>NUCLEOTIDE SEQUENCE</scope>
    <source>
        <strain evidence="2">CBHHK002</strain>
    </source>
</reference>
<feature type="region of interest" description="Disordered" evidence="1">
    <location>
        <begin position="296"/>
        <end position="316"/>
    </location>
</feature>
<evidence type="ECO:0000313" key="3">
    <source>
        <dbReference type="Proteomes" id="UP001218218"/>
    </source>
</evidence>
<protein>
    <submittedName>
        <fullName evidence="2">Uncharacterized protein</fullName>
    </submittedName>
</protein>
<keyword evidence="3" id="KW-1185">Reference proteome</keyword>
<dbReference type="Proteomes" id="UP001218218">
    <property type="component" value="Unassembled WGS sequence"/>
</dbReference>
<accession>A0AAD7E7R7</accession>
<evidence type="ECO:0000256" key="1">
    <source>
        <dbReference type="SAM" id="MobiDB-lite"/>
    </source>
</evidence>
<gene>
    <name evidence="2" type="ORF">DFH08DRAFT_979092</name>
</gene>
<sequence>MGISELEHSDSLHLQPDSNVLAIFQWLLLGTGFTTPTLVKSLAVPRQATGSCSCGIAALNLVESRVDSDVGSWETSTSPFFRNRALRDLILYHLVASSTRRGEETYESWVTPCLSDLDKAVSPIDYGPVGYNDFNLDAPNIFHPIHRFLGLEERTPGTITLQDSPGPEPAESMSLFSYIQRDRRIHTPENAAASPQKLQAAFEYHSSRIVLDLTDTPDRNQVASDSVIDLCTPSPIPNLTGVKHEAMDIDIIDLTNSPIQPKPTHPLPCRAIHFLELKAEPNITILDPDATLQPYSGSDKENVAHSSTSKPTALTGHLTPVDTVRLGSFYSTFEQGLAAVNARENLRGFVYRIGQTKRGSDGSRFATDTDSIEGVLDLVDELSEVLRLSMEARRTCRGGKDKGIHYVTTVTTLPDRVADPGS</sequence>
<evidence type="ECO:0000313" key="2">
    <source>
        <dbReference type="EMBL" id="KAJ7301096.1"/>
    </source>
</evidence>
<comment type="caution">
    <text evidence="2">The sequence shown here is derived from an EMBL/GenBank/DDBJ whole genome shotgun (WGS) entry which is preliminary data.</text>
</comment>
<name>A0AAD7E7R7_9AGAR</name>
<organism evidence="2 3">
    <name type="scientific">Mycena albidolilacea</name>
    <dbReference type="NCBI Taxonomy" id="1033008"/>
    <lineage>
        <taxon>Eukaryota</taxon>
        <taxon>Fungi</taxon>
        <taxon>Dikarya</taxon>
        <taxon>Basidiomycota</taxon>
        <taxon>Agaricomycotina</taxon>
        <taxon>Agaricomycetes</taxon>
        <taxon>Agaricomycetidae</taxon>
        <taxon>Agaricales</taxon>
        <taxon>Marasmiineae</taxon>
        <taxon>Mycenaceae</taxon>
        <taxon>Mycena</taxon>
    </lineage>
</organism>
<dbReference type="EMBL" id="JARIHO010000144">
    <property type="protein sequence ID" value="KAJ7301096.1"/>
    <property type="molecule type" value="Genomic_DNA"/>
</dbReference>